<dbReference type="InterPro" id="IPR003439">
    <property type="entry name" value="ABC_transporter-like_ATP-bd"/>
</dbReference>
<keyword evidence="7" id="KW-1185">Reference proteome</keyword>
<dbReference type="AlphaFoldDB" id="A0A0F6YL83"/>
<evidence type="ECO:0000256" key="3">
    <source>
        <dbReference type="ARBA" id="ARBA00022741"/>
    </source>
</evidence>
<dbReference type="InterPro" id="IPR003593">
    <property type="entry name" value="AAA+_ATPase"/>
</dbReference>
<dbReference type="RefSeq" id="WP_053235225.1">
    <property type="nucleotide sequence ID" value="NZ_CP011125.1"/>
</dbReference>
<organism evidence="6 7">
    <name type="scientific">Sandaracinus amylolyticus</name>
    <dbReference type="NCBI Taxonomy" id="927083"/>
    <lineage>
        <taxon>Bacteria</taxon>
        <taxon>Pseudomonadati</taxon>
        <taxon>Myxococcota</taxon>
        <taxon>Polyangia</taxon>
        <taxon>Polyangiales</taxon>
        <taxon>Sandaracinaceae</taxon>
        <taxon>Sandaracinus</taxon>
    </lineage>
</organism>
<evidence type="ECO:0000313" key="7">
    <source>
        <dbReference type="Proteomes" id="UP000034883"/>
    </source>
</evidence>
<evidence type="ECO:0000259" key="5">
    <source>
        <dbReference type="PROSITE" id="PS50893"/>
    </source>
</evidence>
<protein>
    <submittedName>
        <fullName evidence="6">ABC transporter, ATP-binding protein</fullName>
    </submittedName>
</protein>
<dbReference type="CDD" id="cd03230">
    <property type="entry name" value="ABC_DR_subfamily_A"/>
    <property type="match status" value="1"/>
</dbReference>
<reference evidence="6 7" key="1">
    <citation type="submission" date="2015-03" db="EMBL/GenBank/DDBJ databases">
        <title>Genome assembly of Sandaracinus amylolyticus DSM 53668.</title>
        <authorList>
            <person name="Sharma G."/>
            <person name="Subramanian S."/>
        </authorList>
    </citation>
    <scope>NUCLEOTIDE SEQUENCE [LARGE SCALE GENOMIC DNA]</scope>
    <source>
        <strain evidence="6 7">DSM 53668</strain>
    </source>
</reference>
<proteinExistence type="inferred from homology"/>
<dbReference type="Pfam" id="PF00005">
    <property type="entry name" value="ABC_tran"/>
    <property type="match status" value="1"/>
</dbReference>
<dbReference type="Gene3D" id="3.40.50.300">
    <property type="entry name" value="P-loop containing nucleotide triphosphate hydrolases"/>
    <property type="match status" value="1"/>
</dbReference>
<evidence type="ECO:0000256" key="1">
    <source>
        <dbReference type="ARBA" id="ARBA00005417"/>
    </source>
</evidence>
<dbReference type="Proteomes" id="UP000034883">
    <property type="component" value="Chromosome"/>
</dbReference>
<name>A0A0F6YL83_9BACT</name>
<dbReference type="KEGG" id="samy:DB32_005184"/>
<keyword evidence="4 6" id="KW-0067">ATP-binding</keyword>
<dbReference type="GO" id="GO:0016887">
    <property type="term" value="F:ATP hydrolysis activity"/>
    <property type="evidence" value="ECO:0007669"/>
    <property type="project" value="InterPro"/>
</dbReference>
<keyword evidence="2" id="KW-0813">Transport</keyword>
<dbReference type="Pfam" id="PF13732">
    <property type="entry name" value="DrrA1-3_C"/>
    <property type="match status" value="1"/>
</dbReference>
<dbReference type="GO" id="GO:0005524">
    <property type="term" value="F:ATP binding"/>
    <property type="evidence" value="ECO:0007669"/>
    <property type="project" value="UniProtKB-KW"/>
</dbReference>
<feature type="domain" description="ABC transporter" evidence="5">
    <location>
        <begin position="2"/>
        <end position="230"/>
    </location>
</feature>
<accession>A0A0F6YL83</accession>
<comment type="similarity">
    <text evidence="1">Belongs to the ABC transporter superfamily.</text>
</comment>
<dbReference type="PROSITE" id="PS50893">
    <property type="entry name" value="ABC_TRANSPORTER_2"/>
    <property type="match status" value="1"/>
</dbReference>
<evidence type="ECO:0000313" key="6">
    <source>
        <dbReference type="EMBL" id="AKF08035.1"/>
    </source>
</evidence>
<dbReference type="PANTHER" id="PTHR43335">
    <property type="entry name" value="ABC TRANSPORTER, ATP-BINDING PROTEIN"/>
    <property type="match status" value="1"/>
</dbReference>
<dbReference type="EMBL" id="CP011125">
    <property type="protein sequence ID" value="AKF08035.1"/>
    <property type="molecule type" value="Genomic_DNA"/>
</dbReference>
<dbReference type="STRING" id="927083.DB32_005184"/>
<keyword evidence="3" id="KW-0547">Nucleotide-binding</keyword>
<gene>
    <name evidence="6" type="ORF">DB32_005184</name>
</gene>
<dbReference type="SMART" id="SM00382">
    <property type="entry name" value="AAA"/>
    <property type="match status" value="1"/>
</dbReference>
<sequence>MIRAENLGRRFGDFVALEGLDLEIAEGEVFGLLGPNGAGKTTTVRLLTAVISPTTGRATVAGFDVATQAEQVRAHVGILTETPGIYVRLDAVENLRFFADIHGLRDTDARIRAVLERLDLWARRKEPVGGWSKGMRQRLAIARAVLHEPKVVFLDEPTSALDPAAARTVRELVTELRREGRTIILCTHNLDEAERLCDRIGVLRTRLLRVDTPAGLCRDLERACTIVRLATAHGAIADVARALPFVRDVELAGDTLRIALDDPESQNPALVRALVEAGAEIRTVSEEVRTLEQVYLELVGAAKEARA</sequence>
<dbReference type="InterPro" id="IPR027417">
    <property type="entry name" value="P-loop_NTPase"/>
</dbReference>
<dbReference type="SUPFAM" id="SSF52540">
    <property type="entry name" value="P-loop containing nucleoside triphosphate hydrolases"/>
    <property type="match status" value="1"/>
</dbReference>
<evidence type="ECO:0000256" key="4">
    <source>
        <dbReference type="ARBA" id="ARBA00022840"/>
    </source>
</evidence>
<evidence type="ECO:0000256" key="2">
    <source>
        <dbReference type="ARBA" id="ARBA00022448"/>
    </source>
</evidence>
<dbReference type="PANTHER" id="PTHR43335:SF4">
    <property type="entry name" value="ABC TRANSPORTER, ATP-BINDING PROTEIN"/>
    <property type="match status" value="1"/>
</dbReference>
<dbReference type="InterPro" id="IPR025302">
    <property type="entry name" value="DrrA1/2-like_C"/>
</dbReference>